<evidence type="ECO:0000313" key="6">
    <source>
        <dbReference type="EMBL" id="KAJ3139410.1"/>
    </source>
</evidence>
<comment type="caution">
    <text evidence="6">The sequence shown here is derived from an EMBL/GenBank/DDBJ whole genome shotgun (WGS) entry which is preliminary data.</text>
</comment>
<dbReference type="PANTHER" id="PTHR45991:SF1">
    <property type="entry name" value="PACHYTENE CHECKPOINT PROTEIN 2 HOMOLOG"/>
    <property type="match status" value="1"/>
</dbReference>
<dbReference type="AlphaFoldDB" id="A0AAD5TA64"/>
<evidence type="ECO:0000259" key="5">
    <source>
        <dbReference type="Pfam" id="PF23242"/>
    </source>
</evidence>
<evidence type="ECO:0000259" key="4">
    <source>
        <dbReference type="Pfam" id="PF00004"/>
    </source>
</evidence>
<feature type="domain" description="Pachytene checkpoint protein 2 C-terminal" evidence="5">
    <location>
        <begin position="322"/>
        <end position="387"/>
    </location>
</feature>
<dbReference type="GO" id="GO:0007131">
    <property type="term" value="P:reciprocal meiotic recombination"/>
    <property type="evidence" value="ECO:0007669"/>
    <property type="project" value="TreeGrafter"/>
</dbReference>
<dbReference type="Pfam" id="PF23242">
    <property type="entry name" value="AAA_lid_TRIP13_C"/>
    <property type="match status" value="1"/>
</dbReference>
<dbReference type="GO" id="GO:0005524">
    <property type="term" value="F:ATP binding"/>
    <property type="evidence" value="ECO:0007669"/>
    <property type="project" value="UniProtKB-KW"/>
</dbReference>
<evidence type="ECO:0000256" key="1">
    <source>
        <dbReference type="ARBA" id="ARBA00022741"/>
    </source>
</evidence>
<accession>A0AAD5TA64</accession>
<dbReference type="InterPro" id="IPR058249">
    <property type="entry name" value="Pch2_C"/>
</dbReference>
<dbReference type="InterPro" id="IPR044539">
    <property type="entry name" value="Pch2-like"/>
</dbReference>
<evidence type="ECO:0000313" key="7">
    <source>
        <dbReference type="Proteomes" id="UP001211907"/>
    </source>
</evidence>
<dbReference type="PROSITE" id="PS00674">
    <property type="entry name" value="AAA"/>
    <property type="match status" value="1"/>
</dbReference>
<comment type="similarity">
    <text evidence="3">Belongs to the AAA ATPase family.</text>
</comment>
<dbReference type="PANTHER" id="PTHR45991">
    <property type="entry name" value="PACHYTENE CHECKPOINT PROTEIN 2"/>
    <property type="match status" value="1"/>
</dbReference>
<reference evidence="6" key="1">
    <citation type="submission" date="2020-05" db="EMBL/GenBank/DDBJ databases">
        <title>Phylogenomic resolution of chytrid fungi.</title>
        <authorList>
            <person name="Stajich J.E."/>
            <person name="Amses K."/>
            <person name="Simmons R."/>
            <person name="Seto K."/>
            <person name="Myers J."/>
            <person name="Bonds A."/>
            <person name="Quandt C.A."/>
            <person name="Barry K."/>
            <person name="Liu P."/>
            <person name="Grigoriev I."/>
            <person name="Longcore J.E."/>
            <person name="James T.Y."/>
        </authorList>
    </citation>
    <scope>NUCLEOTIDE SEQUENCE</scope>
    <source>
        <strain evidence="6">JEL0513</strain>
    </source>
</reference>
<dbReference type="EMBL" id="JADGJH010000074">
    <property type="protein sequence ID" value="KAJ3139410.1"/>
    <property type="molecule type" value="Genomic_DNA"/>
</dbReference>
<dbReference type="Proteomes" id="UP001211907">
    <property type="component" value="Unassembled WGS sequence"/>
</dbReference>
<dbReference type="GO" id="GO:0005694">
    <property type="term" value="C:chromosome"/>
    <property type="evidence" value="ECO:0007669"/>
    <property type="project" value="TreeGrafter"/>
</dbReference>
<dbReference type="SUPFAM" id="SSF52540">
    <property type="entry name" value="P-loop containing nucleoside triphosphate hydrolases"/>
    <property type="match status" value="1"/>
</dbReference>
<feature type="domain" description="ATPase AAA-type core" evidence="4">
    <location>
        <begin position="233"/>
        <end position="316"/>
    </location>
</feature>
<dbReference type="Gene3D" id="3.40.50.300">
    <property type="entry name" value="P-loop containing nucleotide triphosphate hydrolases"/>
    <property type="match status" value="1"/>
</dbReference>
<evidence type="ECO:0000256" key="3">
    <source>
        <dbReference type="RuleBase" id="RU003651"/>
    </source>
</evidence>
<protein>
    <submittedName>
        <fullName evidence="6">Pachytene checkpoint protein 2</fullName>
    </submittedName>
</protein>
<dbReference type="GO" id="GO:0051598">
    <property type="term" value="P:meiotic recombination checkpoint signaling"/>
    <property type="evidence" value="ECO:0007669"/>
    <property type="project" value="TreeGrafter"/>
</dbReference>
<proteinExistence type="inferred from homology"/>
<organism evidence="6 7">
    <name type="scientific">Physocladia obscura</name>
    <dbReference type="NCBI Taxonomy" id="109957"/>
    <lineage>
        <taxon>Eukaryota</taxon>
        <taxon>Fungi</taxon>
        <taxon>Fungi incertae sedis</taxon>
        <taxon>Chytridiomycota</taxon>
        <taxon>Chytridiomycota incertae sedis</taxon>
        <taxon>Chytridiomycetes</taxon>
        <taxon>Chytridiales</taxon>
        <taxon>Chytriomycetaceae</taxon>
        <taxon>Physocladia</taxon>
    </lineage>
</organism>
<dbReference type="InterPro" id="IPR027417">
    <property type="entry name" value="P-loop_NTPase"/>
</dbReference>
<gene>
    <name evidence="6" type="primary">TRIP13</name>
    <name evidence="6" type="ORF">HK100_011614</name>
</gene>
<sequence length="415" mass="45660">MRSTKMGGGFHVEVQLIGSDDGNDGAIASTQNYTPLLTAAVKAAVVALLETHSSTDDTDTNMSTTNTNNTSAHYDADQTLLAHSLLPFAHIPLLHTHVRAVRVCEEAVSTAIHLYRLLDSDCHSLIDADDDFDNTASATTAMSLPSPTLEGLWESLVFEDNILMKLLNYVSTSVLFADKAINPHIISFNKVLRELGRQVSVRPWPKSYQSDLVNDMLLFNFIKDMCENPDTFVCVLIDEVESLTAASSAVISLLQNRKAACSGMEPSDAIRVVNALLTQIDALKNKKNVLILTTSNITEAIDLAFVDRADLKLYVGLPSQIVIYAILASTLMELMRCNLIHPHEQIIDWRMIKLMCTGDINLNQLASSRLYDIAQKCHGFSGRAIRKSNDFVSLDTFLDGLDLAVSEERSSRDAL</sequence>
<keyword evidence="1 3" id="KW-0547">Nucleotide-binding</keyword>
<keyword evidence="2 3" id="KW-0067">ATP-binding</keyword>
<name>A0AAD5TA64_9FUNG</name>
<keyword evidence="7" id="KW-1185">Reference proteome</keyword>
<evidence type="ECO:0000256" key="2">
    <source>
        <dbReference type="ARBA" id="ARBA00022840"/>
    </source>
</evidence>
<dbReference type="GO" id="GO:0016887">
    <property type="term" value="F:ATP hydrolysis activity"/>
    <property type="evidence" value="ECO:0007669"/>
    <property type="project" value="InterPro"/>
</dbReference>
<dbReference type="GO" id="GO:0005634">
    <property type="term" value="C:nucleus"/>
    <property type="evidence" value="ECO:0007669"/>
    <property type="project" value="TreeGrafter"/>
</dbReference>
<dbReference type="InterPro" id="IPR003959">
    <property type="entry name" value="ATPase_AAA_core"/>
</dbReference>
<dbReference type="InterPro" id="IPR003960">
    <property type="entry name" value="ATPase_AAA_CS"/>
</dbReference>
<dbReference type="Pfam" id="PF00004">
    <property type="entry name" value="AAA"/>
    <property type="match status" value="1"/>
</dbReference>